<dbReference type="CDD" id="cd06558">
    <property type="entry name" value="crotonase-like"/>
    <property type="match status" value="1"/>
</dbReference>
<name>Q11L40_CHESB</name>
<evidence type="ECO:0000256" key="1">
    <source>
        <dbReference type="ARBA" id="ARBA00005254"/>
    </source>
</evidence>
<comment type="similarity">
    <text evidence="1">Belongs to the enoyl-CoA hydratase/isomerase family.</text>
</comment>
<dbReference type="InterPro" id="IPR001753">
    <property type="entry name" value="Enoyl-CoA_hydra/iso"/>
</dbReference>
<dbReference type="AlphaFoldDB" id="Q11L40"/>
<dbReference type="EMBL" id="CP000390">
    <property type="protein sequence ID" value="ABG61885.1"/>
    <property type="molecule type" value="Genomic_DNA"/>
</dbReference>
<evidence type="ECO:0000313" key="2">
    <source>
        <dbReference type="EMBL" id="ABG61885.1"/>
    </source>
</evidence>
<dbReference type="OrthoDB" id="9807606at2"/>
<proteinExistence type="inferred from homology"/>
<dbReference type="InterPro" id="IPR029045">
    <property type="entry name" value="ClpP/crotonase-like_dom_sf"/>
</dbReference>
<keyword evidence="2" id="KW-0413">Isomerase</keyword>
<dbReference type="KEGG" id="mes:Meso_0481"/>
<dbReference type="STRING" id="266779.Meso_0481"/>
<dbReference type="PANTHER" id="PTHR43802:SF1">
    <property type="entry name" value="IP11341P-RELATED"/>
    <property type="match status" value="1"/>
</dbReference>
<dbReference type="Gene3D" id="3.90.226.10">
    <property type="entry name" value="2-enoyl-CoA Hydratase, Chain A, domain 1"/>
    <property type="match status" value="1"/>
</dbReference>
<dbReference type="SUPFAM" id="SSF52096">
    <property type="entry name" value="ClpP/crotonase"/>
    <property type="match status" value="1"/>
</dbReference>
<gene>
    <name evidence="2" type="ordered locus">Meso_0481</name>
</gene>
<dbReference type="eggNOG" id="COG1024">
    <property type="taxonomic scope" value="Bacteria"/>
</dbReference>
<sequence length="254" mass="28609">MSTFADYAEKYSMIKMRREDGILEMRFHTDGGPFQWSLIPHAELEQAFLDVGRDYDNEVVILTGTGDEYCGPLVKEGGHPNRANATPNRYDRIYWEAKHLLNNLLNIEVPVISAINGPAVRHAEIPLLSDIVLASDTTYFMDSAHYQGGMVPGDGVHIIFPLLMGANRARYYLLTGQKIPADEAKAVGLVNEVLPANEVLPRAWELARQLMKQPRLVRRYSRVVLTQDLKERMQGLLGYGLALEGLARIKMDEK</sequence>
<dbReference type="PANTHER" id="PTHR43802">
    <property type="entry name" value="ENOYL-COA HYDRATASE"/>
    <property type="match status" value="1"/>
</dbReference>
<dbReference type="HOGENOM" id="CLU_009834_7_2_5"/>
<dbReference type="GO" id="GO:0016853">
    <property type="term" value="F:isomerase activity"/>
    <property type="evidence" value="ECO:0007669"/>
    <property type="project" value="UniProtKB-KW"/>
</dbReference>
<organism evidence="2">
    <name type="scientific">Chelativorans sp. (strain BNC1)</name>
    <dbReference type="NCBI Taxonomy" id="266779"/>
    <lineage>
        <taxon>Bacteria</taxon>
        <taxon>Pseudomonadati</taxon>
        <taxon>Pseudomonadota</taxon>
        <taxon>Alphaproteobacteria</taxon>
        <taxon>Hyphomicrobiales</taxon>
        <taxon>Phyllobacteriaceae</taxon>
        <taxon>Chelativorans</taxon>
    </lineage>
</organism>
<accession>Q11L40</accession>
<dbReference type="Pfam" id="PF00378">
    <property type="entry name" value="ECH_1"/>
    <property type="match status" value="1"/>
</dbReference>
<reference evidence="2" key="1">
    <citation type="submission" date="2006-06" db="EMBL/GenBank/DDBJ databases">
        <title>Complete sequence of chromosome of Chelativorans sp. BNC1.</title>
        <authorList>
            <consortium name="US DOE Joint Genome Institute"/>
            <person name="Copeland A."/>
            <person name="Lucas S."/>
            <person name="Lapidus A."/>
            <person name="Barry K."/>
            <person name="Detter J.C."/>
            <person name="Glavina del Rio T."/>
            <person name="Hammon N."/>
            <person name="Israni S."/>
            <person name="Dalin E."/>
            <person name="Tice H."/>
            <person name="Pitluck S."/>
            <person name="Chertkov O."/>
            <person name="Brettin T."/>
            <person name="Bruce D."/>
            <person name="Han C."/>
            <person name="Tapia R."/>
            <person name="Gilna P."/>
            <person name="Schmutz J."/>
            <person name="Larimer F."/>
            <person name="Land M."/>
            <person name="Hauser L."/>
            <person name="Kyrpides N."/>
            <person name="Mikhailova N."/>
            <person name="Richardson P."/>
        </authorList>
    </citation>
    <scope>NUCLEOTIDE SEQUENCE</scope>
    <source>
        <strain evidence="2">BNC1</strain>
    </source>
</reference>
<protein>
    <submittedName>
        <fullName evidence="2">Enoyl-CoA hydratase/isomerase</fullName>
    </submittedName>
</protein>